<dbReference type="GO" id="GO:0010073">
    <property type="term" value="P:meristem maintenance"/>
    <property type="evidence" value="ECO:0007669"/>
    <property type="project" value="InterPro"/>
</dbReference>
<dbReference type="AlphaFoldDB" id="A0A2N9HTK9"/>
<dbReference type="PANTHER" id="PTHR46033:SF65">
    <property type="entry name" value="AMINOTRANSFERASE-LIKE PLANT MOBILE DOMAIN-CONTAINING PROTEIN"/>
    <property type="match status" value="1"/>
</dbReference>
<feature type="signal peptide" evidence="1">
    <location>
        <begin position="1"/>
        <end position="21"/>
    </location>
</feature>
<name>A0A2N9HTK9_FAGSY</name>
<dbReference type="InterPro" id="IPR044824">
    <property type="entry name" value="MAIN-like"/>
</dbReference>
<evidence type="ECO:0000256" key="1">
    <source>
        <dbReference type="SAM" id="SignalP"/>
    </source>
</evidence>
<feature type="domain" description="Aminotransferase-like plant mobile" evidence="2">
    <location>
        <begin position="1"/>
        <end position="134"/>
    </location>
</feature>
<accession>A0A2N9HTK9</accession>
<reference evidence="3" key="1">
    <citation type="submission" date="2018-02" db="EMBL/GenBank/DDBJ databases">
        <authorList>
            <person name="Cohen D.B."/>
            <person name="Kent A.D."/>
        </authorList>
    </citation>
    <scope>NUCLEOTIDE SEQUENCE</scope>
</reference>
<organism evidence="3">
    <name type="scientific">Fagus sylvatica</name>
    <name type="common">Beechnut</name>
    <dbReference type="NCBI Taxonomy" id="28930"/>
    <lineage>
        <taxon>Eukaryota</taxon>
        <taxon>Viridiplantae</taxon>
        <taxon>Streptophyta</taxon>
        <taxon>Embryophyta</taxon>
        <taxon>Tracheophyta</taxon>
        <taxon>Spermatophyta</taxon>
        <taxon>Magnoliopsida</taxon>
        <taxon>eudicotyledons</taxon>
        <taxon>Gunneridae</taxon>
        <taxon>Pentapetalae</taxon>
        <taxon>rosids</taxon>
        <taxon>fabids</taxon>
        <taxon>Fagales</taxon>
        <taxon>Fagaceae</taxon>
        <taxon>Fagus</taxon>
    </lineage>
</organism>
<dbReference type="InterPro" id="IPR019557">
    <property type="entry name" value="AminoTfrase-like_pln_mobile"/>
</dbReference>
<gene>
    <name evidence="3" type="ORF">FSB_LOCUS45249</name>
</gene>
<evidence type="ECO:0000313" key="3">
    <source>
        <dbReference type="EMBL" id="SPD17367.1"/>
    </source>
</evidence>
<dbReference type="PANTHER" id="PTHR46033">
    <property type="entry name" value="PROTEIN MAIN-LIKE 2"/>
    <property type="match status" value="1"/>
</dbReference>
<proteinExistence type="predicted"/>
<evidence type="ECO:0000259" key="2">
    <source>
        <dbReference type="Pfam" id="PF10536"/>
    </source>
</evidence>
<dbReference type="Pfam" id="PF10536">
    <property type="entry name" value="PMD"/>
    <property type="match status" value="1"/>
</dbReference>
<protein>
    <recommendedName>
        <fullName evidence="2">Aminotransferase-like plant mobile domain-containing protein</fullName>
    </recommendedName>
</protein>
<feature type="chain" id="PRO_5014925651" description="Aminotransferase-like plant mobile domain-containing protein" evidence="1">
    <location>
        <begin position="22"/>
        <end position="484"/>
    </location>
</feature>
<dbReference type="EMBL" id="OIVN01004445">
    <property type="protein sequence ID" value="SPD17367.1"/>
    <property type="molecule type" value="Genomic_DNA"/>
</dbReference>
<keyword evidence="1" id="KW-0732">Signal</keyword>
<sequence length="484" mass="54610">MTLTLADVFALTCLPPMGASAHGLMASDTDPEDDILKEITLSYNDFIKEVKGASNSNVTYKEECCFYLFWICKFFTCTSSKRVINYYLPIARLLANGVCVDLGSFILGELFRAMFLLSTDPKQSHGGPMWLMQMYPEEIPTYPNCFRLFSDPSREWSPEDFMPFEAKQYGSKDFKSFSNLGFFRGNAVWRTCLHSRDLVVIRFTNVGVEAYCPSLVARQFGLVQLLPVPPTWTKNKDWSARVSISKDEAKKLGTRTSTKRKTPEVEEIDPAISTKNVKPSGKKLIKTVTKKTTAKKLRVIEAILDTSIKEVKPMVEELDDASTLSTLMKNVSQQRQVLGGIIKAQQALEAEDRQISQEHKEAMQFVATVEAKNKSEETERKRLEVAMMPEKEVRQPIIEAKASIEAVISSVEVATPLNLDSTISNLQATQEKRNQAISQEANHEQRVSRLQAHQLNLQAKVSELKSIDQMVKSLEGELQIWKSK</sequence>